<name>A0A380BIT2_SPHSI</name>
<dbReference type="EMBL" id="UGYW01000002">
    <property type="protein sequence ID" value="SUJ01102.1"/>
    <property type="molecule type" value="Genomic_DNA"/>
</dbReference>
<dbReference type="AlphaFoldDB" id="A0A380BIT2"/>
<evidence type="ECO:0008006" key="3">
    <source>
        <dbReference type="Google" id="ProtNLM"/>
    </source>
</evidence>
<dbReference type="RefSeq" id="WP_115169118.1">
    <property type="nucleotide sequence ID" value="NZ_JBPFQB010000007.1"/>
</dbReference>
<gene>
    <name evidence="1" type="ORF">NCTC11388_00704</name>
</gene>
<protein>
    <recommendedName>
        <fullName evidence="3">Universal stress protein family</fullName>
    </recommendedName>
</protein>
<reference evidence="1 2" key="1">
    <citation type="submission" date="2018-06" db="EMBL/GenBank/DDBJ databases">
        <authorList>
            <consortium name="Pathogen Informatics"/>
            <person name="Doyle S."/>
        </authorList>
    </citation>
    <scope>NUCLEOTIDE SEQUENCE [LARGE SCALE GENOMIC DNA]</scope>
    <source>
        <strain evidence="1 2">NCTC11388</strain>
    </source>
</reference>
<evidence type="ECO:0000313" key="2">
    <source>
        <dbReference type="Proteomes" id="UP000254893"/>
    </source>
</evidence>
<organism evidence="1 2">
    <name type="scientific">Sphingobacterium spiritivorum</name>
    <name type="common">Flavobacterium spiritivorum</name>
    <dbReference type="NCBI Taxonomy" id="258"/>
    <lineage>
        <taxon>Bacteria</taxon>
        <taxon>Pseudomonadati</taxon>
        <taxon>Bacteroidota</taxon>
        <taxon>Sphingobacteriia</taxon>
        <taxon>Sphingobacteriales</taxon>
        <taxon>Sphingobacteriaceae</taxon>
        <taxon>Sphingobacterium</taxon>
    </lineage>
</organism>
<sequence>MAKAKRILIPTDFSIHSLQFLITVLEEEPAAQVEVVLAYGMRSGSLMTELFIFSKEEYLQKVQSEEFIKGCQMIENRFGEKISGLYADVLTSDSPNYIRNYLKGNHIHEVILHEEHYSTCTHKHYLDLHRPLMKAAPFLSVLSDSSLSEKQHAEQNEIADLFFRSQYDVTY</sequence>
<proteinExistence type="predicted"/>
<evidence type="ECO:0000313" key="1">
    <source>
        <dbReference type="EMBL" id="SUJ01102.1"/>
    </source>
</evidence>
<accession>A0A380BIT2</accession>
<dbReference type="Proteomes" id="UP000254893">
    <property type="component" value="Unassembled WGS sequence"/>
</dbReference>